<sequence length="171" mass="19604">KSEMEILVRSIDEFDPFNFIHQDDDEYLGDIEWIRVSVLVKEIGKRVQFLQDLTICHENRSQKSDSATRTRFRAIGKKTAKALAFAKDAVICIQEHSCRTAEPVEATRVGNHLQRPSKATEPPHDVPNNIEQEEPVGEQSSPRKRNRSIWLFSCCIDMRPARRQSNSATVN</sequence>
<name>A0A0H5QIL2_9EUKA</name>
<evidence type="ECO:0000313" key="2">
    <source>
        <dbReference type="EMBL" id="CRZ01823.1"/>
    </source>
</evidence>
<protein>
    <submittedName>
        <fullName evidence="2">Uncharacterized protein</fullName>
    </submittedName>
</protein>
<organism evidence="2">
    <name type="scientific">Spongospora subterranea</name>
    <dbReference type="NCBI Taxonomy" id="70186"/>
    <lineage>
        <taxon>Eukaryota</taxon>
        <taxon>Sar</taxon>
        <taxon>Rhizaria</taxon>
        <taxon>Endomyxa</taxon>
        <taxon>Phytomyxea</taxon>
        <taxon>Plasmodiophorida</taxon>
        <taxon>Plasmodiophoridae</taxon>
        <taxon>Spongospora</taxon>
    </lineage>
</organism>
<reference evidence="2" key="1">
    <citation type="submission" date="2015-04" db="EMBL/GenBank/DDBJ databases">
        <title>The genome sequence of the plant pathogenic Rhizarian Plasmodiophora brassicae reveals insights in its biotrophic life cycle and the origin of chitin synthesis.</title>
        <authorList>
            <person name="Schwelm A."/>
            <person name="Fogelqvist J."/>
            <person name="Knaust A."/>
            <person name="Julke S."/>
            <person name="Lilja T."/>
            <person name="Dhandapani V."/>
            <person name="Bonilla-Rosso G."/>
            <person name="Karlsson M."/>
            <person name="Shevchenko A."/>
            <person name="Choi S.R."/>
            <person name="Kim H.G."/>
            <person name="Park J.Y."/>
            <person name="Lim Y.P."/>
            <person name="Ludwig-Muller J."/>
            <person name="Dixelius C."/>
        </authorList>
    </citation>
    <scope>NUCLEOTIDE SEQUENCE</scope>
    <source>
        <tissue evidence="2">Potato root galls</tissue>
    </source>
</reference>
<dbReference type="EMBL" id="HACM01001381">
    <property type="protein sequence ID" value="CRZ01823.1"/>
    <property type="molecule type" value="Transcribed_RNA"/>
</dbReference>
<feature type="region of interest" description="Disordered" evidence="1">
    <location>
        <begin position="111"/>
        <end position="144"/>
    </location>
</feature>
<proteinExistence type="predicted"/>
<evidence type="ECO:0000256" key="1">
    <source>
        <dbReference type="SAM" id="MobiDB-lite"/>
    </source>
</evidence>
<dbReference type="AlphaFoldDB" id="A0A0H5QIL2"/>
<feature type="non-terminal residue" evidence="2">
    <location>
        <position position="1"/>
    </location>
</feature>
<accession>A0A0H5QIL2</accession>